<evidence type="ECO:0000256" key="1">
    <source>
        <dbReference type="ARBA" id="ARBA00022603"/>
    </source>
</evidence>
<dbReference type="Gene3D" id="3.40.50.150">
    <property type="entry name" value="Vaccinia Virus protein VP39"/>
    <property type="match status" value="1"/>
</dbReference>
<organism evidence="6 7">
    <name type="scientific">Sphingobium subterraneum</name>
    <dbReference type="NCBI Taxonomy" id="627688"/>
    <lineage>
        <taxon>Bacteria</taxon>
        <taxon>Pseudomonadati</taxon>
        <taxon>Pseudomonadota</taxon>
        <taxon>Alphaproteobacteria</taxon>
        <taxon>Sphingomonadales</taxon>
        <taxon>Sphingomonadaceae</taxon>
        <taxon>Sphingobium</taxon>
    </lineage>
</organism>
<dbReference type="GO" id="GO:0008170">
    <property type="term" value="F:N-methyltransferase activity"/>
    <property type="evidence" value="ECO:0007669"/>
    <property type="project" value="InterPro"/>
</dbReference>
<comment type="caution">
    <text evidence="6">The sequence shown here is derived from an EMBL/GenBank/DDBJ whole genome shotgun (WGS) entry which is preliminary data.</text>
</comment>
<proteinExistence type="inferred from homology"/>
<gene>
    <name evidence="6" type="ORF">FHS92_002335</name>
</gene>
<evidence type="ECO:0000256" key="4">
    <source>
        <dbReference type="RuleBase" id="RU362026"/>
    </source>
</evidence>
<dbReference type="EC" id="2.1.1.-" evidence="4"/>
<dbReference type="CDD" id="cd02440">
    <property type="entry name" value="AdoMet_MTases"/>
    <property type="match status" value="1"/>
</dbReference>
<dbReference type="SUPFAM" id="SSF53335">
    <property type="entry name" value="S-adenosyl-L-methionine-dependent methyltransferases"/>
    <property type="match status" value="1"/>
</dbReference>
<dbReference type="Gene3D" id="3.90.1530.10">
    <property type="entry name" value="Conserved hypothetical protein from pyrococcus furiosus pfu- 392566-001, ParB domain"/>
    <property type="match status" value="1"/>
</dbReference>
<sequence length="466" mass="51235">MNAAKPTIRKRPHYAQGEAPVMRNLPIEGVELPQAYVLLSDIKLPARQTRRHSKQQIALLAENLQTFGQIKPIVVDAHGAIVAGVAVYQALNALGWAKAQVVRAEHLSCEMLNAYAIADNKLAELSTFDPAVVADIFRELETLDFDLTLTGFEPFEIDNVFAEAAREESAEIEDIPDAPAVPVSTLGDVWQLGNHKLLCGNALERECYAQLMGDERATMIVTDSPYDVKIRGNVSGLGKVKHGEFVMASGELGRDKFIDFLKTSFTHMAEFSIDGSIHFACMDWRHIYEMTVAGESTYSEQKNVIVWNKGSGAMGSFYRSQHELIFVWKNGKAPHINNFGLGGKGRRTRTNVITIPGASSFSRTRKEDLAAHSTVKPTRLFADLILDVSRRGDIVLDPFCGSGTTLLAAERTGRKARCIELDPKYVDVAIERWQRATGGTAIHVASGQSFADRTAAVAACEREDLS</sequence>
<dbReference type="GO" id="GO:0032259">
    <property type="term" value="P:methylation"/>
    <property type="evidence" value="ECO:0007669"/>
    <property type="project" value="UniProtKB-KW"/>
</dbReference>
<accession>A0A841J1R0</accession>
<protein>
    <recommendedName>
        <fullName evidence="4">Methyltransferase</fullName>
        <ecNumber evidence="4">2.1.1.-</ecNumber>
    </recommendedName>
</protein>
<comment type="catalytic activity">
    <reaction evidence="3">
        <text>a 2'-deoxyadenosine in DNA + S-adenosyl-L-methionine = an N(6)-methyl-2'-deoxyadenosine in DNA + S-adenosyl-L-homocysteine + H(+)</text>
        <dbReference type="Rhea" id="RHEA:15197"/>
        <dbReference type="Rhea" id="RHEA-COMP:12418"/>
        <dbReference type="Rhea" id="RHEA-COMP:12419"/>
        <dbReference type="ChEBI" id="CHEBI:15378"/>
        <dbReference type="ChEBI" id="CHEBI:57856"/>
        <dbReference type="ChEBI" id="CHEBI:59789"/>
        <dbReference type="ChEBI" id="CHEBI:90615"/>
        <dbReference type="ChEBI" id="CHEBI:90616"/>
        <dbReference type="EC" id="2.1.1.72"/>
    </reaction>
</comment>
<dbReference type="InterPro" id="IPR036086">
    <property type="entry name" value="ParB/Sulfiredoxin_sf"/>
</dbReference>
<dbReference type="InterPro" id="IPR029063">
    <property type="entry name" value="SAM-dependent_MTases_sf"/>
</dbReference>
<dbReference type="PIRSF" id="PIRSF036758">
    <property type="entry name" value="Aden_M_ParB"/>
    <property type="match status" value="1"/>
</dbReference>
<evidence type="ECO:0000256" key="2">
    <source>
        <dbReference type="ARBA" id="ARBA00022679"/>
    </source>
</evidence>
<dbReference type="CDD" id="cd16403">
    <property type="entry name" value="ParB_N_like_MT"/>
    <property type="match status" value="1"/>
</dbReference>
<dbReference type="SMART" id="SM00470">
    <property type="entry name" value="ParB"/>
    <property type="match status" value="1"/>
</dbReference>
<dbReference type="SUPFAM" id="SSF110849">
    <property type="entry name" value="ParB/Sulfiredoxin"/>
    <property type="match status" value="1"/>
</dbReference>
<dbReference type="GO" id="GO:0009007">
    <property type="term" value="F:site-specific DNA-methyltransferase (adenine-specific) activity"/>
    <property type="evidence" value="ECO:0007669"/>
    <property type="project" value="UniProtKB-EC"/>
</dbReference>
<evidence type="ECO:0000313" key="7">
    <source>
        <dbReference type="Proteomes" id="UP000552700"/>
    </source>
</evidence>
<name>A0A841J1R0_9SPHN</name>
<dbReference type="GO" id="GO:0003677">
    <property type="term" value="F:DNA binding"/>
    <property type="evidence" value="ECO:0007669"/>
    <property type="project" value="InterPro"/>
</dbReference>
<dbReference type="PRINTS" id="PR00508">
    <property type="entry name" value="S21N4MTFRASE"/>
</dbReference>
<dbReference type="EMBL" id="JACIJP010000003">
    <property type="protein sequence ID" value="MBB6124590.1"/>
    <property type="molecule type" value="Genomic_DNA"/>
</dbReference>
<keyword evidence="2" id="KW-0808">Transferase</keyword>
<dbReference type="AlphaFoldDB" id="A0A841J1R0"/>
<reference evidence="6 7" key="1">
    <citation type="submission" date="2020-08" db="EMBL/GenBank/DDBJ databases">
        <title>Genomic Encyclopedia of Type Strains, Phase IV (KMG-IV): sequencing the most valuable type-strain genomes for metagenomic binning, comparative biology and taxonomic classification.</title>
        <authorList>
            <person name="Goeker M."/>
        </authorList>
    </citation>
    <scope>NUCLEOTIDE SEQUENCE [LARGE SCALE GENOMIC DNA]</scope>
    <source>
        <strain evidence="6 7">DSM 102255</strain>
    </source>
</reference>
<dbReference type="Proteomes" id="UP000552700">
    <property type="component" value="Unassembled WGS sequence"/>
</dbReference>
<evidence type="ECO:0000313" key="6">
    <source>
        <dbReference type="EMBL" id="MBB6124590.1"/>
    </source>
</evidence>
<dbReference type="RefSeq" id="WP_184080791.1">
    <property type="nucleotide sequence ID" value="NZ_JACIJP010000003.1"/>
</dbReference>
<dbReference type="InterPro" id="IPR002941">
    <property type="entry name" value="DNA_methylase_N4/N6"/>
</dbReference>
<evidence type="ECO:0000259" key="5">
    <source>
        <dbReference type="SMART" id="SM00470"/>
    </source>
</evidence>
<dbReference type="InterPro" id="IPR003115">
    <property type="entry name" value="ParB_N"/>
</dbReference>
<keyword evidence="1 6" id="KW-0489">Methyltransferase</keyword>
<feature type="domain" description="ParB-like N-terminal" evidence="5">
    <location>
        <begin position="35"/>
        <end position="121"/>
    </location>
</feature>
<evidence type="ECO:0000256" key="3">
    <source>
        <dbReference type="ARBA" id="ARBA00047942"/>
    </source>
</evidence>
<dbReference type="InterPro" id="IPR015840">
    <property type="entry name" value="DNA_MeTrfase_ParB"/>
</dbReference>
<dbReference type="InterPro" id="IPR001091">
    <property type="entry name" value="RM_Methyltransferase"/>
</dbReference>
<keyword evidence="7" id="KW-1185">Reference proteome</keyword>
<comment type="similarity">
    <text evidence="4">Belongs to the N(4)/N(6)-methyltransferase family.</text>
</comment>
<dbReference type="Pfam" id="PF01555">
    <property type="entry name" value="N6_N4_Mtase"/>
    <property type="match status" value="1"/>
</dbReference>